<keyword evidence="3" id="KW-0812">Transmembrane</keyword>
<name>A0A8H7MFV4_9PLEO</name>
<gene>
    <name evidence="5" type="ORF">EKO04_006991</name>
</gene>
<evidence type="ECO:0000313" key="6">
    <source>
        <dbReference type="Proteomes" id="UP000651452"/>
    </source>
</evidence>
<dbReference type="CDD" id="cd07061">
    <property type="entry name" value="HP_HAP_like"/>
    <property type="match status" value="1"/>
</dbReference>
<proteinExistence type="inferred from homology"/>
<evidence type="ECO:0000256" key="4">
    <source>
        <dbReference type="SAM" id="SignalP"/>
    </source>
</evidence>
<dbReference type="PANTHER" id="PTHR11567:SF142">
    <property type="entry name" value="PHOSPHOGLYCERATE MUTASE-LIKE PROTEIN"/>
    <property type="match status" value="1"/>
</dbReference>
<dbReference type="GO" id="GO:0016791">
    <property type="term" value="F:phosphatase activity"/>
    <property type="evidence" value="ECO:0007669"/>
    <property type="project" value="TreeGrafter"/>
</dbReference>
<keyword evidence="3" id="KW-1133">Transmembrane helix</keyword>
<feature type="region of interest" description="Disordered" evidence="2">
    <location>
        <begin position="458"/>
        <end position="643"/>
    </location>
</feature>
<dbReference type="Proteomes" id="UP000651452">
    <property type="component" value="Unassembled WGS sequence"/>
</dbReference>
<evidence type="ECO:0000256" key="3">
    <source>
        <dbReference type="SAM" id="Phobius"/>
    </source>
</evidence>
<dbReference type="PANTHER" id="PTHR11567">
    <property type="entry name" value="ACID PHOSPHATASE-RELATED"/>
    <property type="match status" value="1"/>
</dbReference>
<dbReference type="Pfam" id="PF00328">
    <property type="entry name" value="His_Phos_2"/>
    <property type="match status" value="1"/>
</dbReference>
<feature type="transmembrane region" description="Helical" evidence="3">
    <location>
        <begin position="422"/>
        <end position="446"/>
    </location>
</feature>
<dbReference type="InterPro" id="IPR050645">
    <property type="entry name" value="Histidine_acid_phosphatase"/>
</dbReference>
<dbReference type="SUPFAM" id="SSF53254">
    <property type="entry name" value="Phosphoglycerate mutase-like"/>
    <property type="match status" value="1"/>
</dbReference>
<dbReference type="OrthoDB" id="258392at2759"/>
<organism evidence="5 6">
    <name type="scientific">Ascochyta lentis</name>
    <dbReference type="NCBI Taxonomy" id="205686"/>
    <lineage>
        <taxon>Eukaryota</taxon>
        <taxon>Fungi</taxon>
        <taxon>Dikarya</taxon>
        <taxon>Ascomycota</taxon>
        <taxon>Pezizomycotina</taxon>
        <taxon>Dothideomycetes</taxon>
        <taxon>Pleosporomycetidae</taxon>
        <taxon>Pleosporales</taxon>
        <taxon>Pleosporineae</taxon>
        <taxon>Didymellaceae</taxon>
        <taxon>Ascochyta</taxon>
    </lineage>
</organism>
<dbReference type="EMBL" id="RZGK01000012">
    <property type="protein sequence ID" value="KAF9694824.1"/>
    <property type="molecule type" value="Genomic_DNA"/>
</dbReference>
<protein>
    <recommendedName>
        <fullName evidence="7">Phosphoglycerate mutase-like protein</fullName>
    </recommendedName>
</protein>
<sequence length="643" mass="72044">MKSAVALSTLSLLAGAEAAETVLGAYIFHRHGDRTPKALAPTNLTTLGYDEVYRSGQYYNSRYITGTNKIKGINEEIVKLSQLSVSSPVDNVLQNSAMGFLQGLYPPVQTVQTLGNGSDVSAPLSGYQLIPVNTIATGAGSEDAGWLQDASSCANAKTSSNNYFESSEYQNTLAATKDFYNSLVPVVNETLTADQVSFKNAYVVYDLINVAEIHNSSIPSSDVLTNETLHQLLTLANAHEYGLAYNASDNMRAIAGMQLAGEILQYMNSTVTSKGAKKLGIQFGAYATAMSLFGLLDLPKANPDFTGVIDYASSLVFELITTADTSSGFPSPSDLSVRFLFHNGTASTTSQPTAYPLFGSSADTIPWSDFQSHLSSFAVTNSQQWCSKCGNATGTCAAYAGTNNDGSTSTSSQQQKSAISPAIGGVIGAMVTLAVVLGSLAAFLLLGGFRLVSKKQLAGVAGAGAVQEKRRGEEEKRRRGEEEKRRRGEEEKRRRGEEEKRRRGEEEKRRRGEEEKRRRGEEEKRRRGEEEKRRRGEEEKRRRGEEEKRRRGEEEKRRRGEEEKRRRGEEEKRRRGEEEKREERREKRRGEEEKRRRGEEEKRRRGEEEKRRRGEEEKRRREGEEKREEKREEEEREYKKERI</sequence>
<reference evidence="5" key="1">
    <citation type="submission" date="2018-12" db="EMBL/GenBank/DDBJ databases">
        <authorList>
            <person name="Syme R.A."/>
            <person name="Farfan-Caceres L."/>
            <person name="Lichtenzveig J."/>
        </authorList>
    </citation>
    <scope>NUCLEOTIDE SEQUENCE</scope>
    <source>
        <strain evidence="5">Al4</strain>
    </source>
</reference>
<evidence type="ECO:0000313" key="5">
    <source>
        <dbReference type="EMBL" id="KAF9694824.1"/>
    </source>
</evidence>
<accession>A0A8H7MFV4</accession>
<dbReference type="InterPro" id="IPR029033">
    <property type="entry name" value="His_PPase_superfam"/>
</dbReference>
<reference evidence="5" key="2">
    <citation type="submission" date="2020-09" db="EMBL/GenBank/DDBJ databases">
        <title>Reference genome assembly for Australian Ascochyta lentis isolate Al4.</title>
        <authorList>
            <person name="Lee R.C."/>
            <person name="Farfan-Caceres L.M."/>
            <person name="Debler J.W."/>
            <person name="Williams A.H."/>
            <person name="Henares B.M."/>
        </authorList>
    </citation>
    <scope>NUCLEOTIDE SEQUENCE</scope>
    <source>
        <strain evidence="5">Al4</strain>
    </source>
</reference>
<comment type="similarity">
    <text evidence="1">Belongs to the histidine acid phosphatase family.</text>
</comment>
<keyword evidence="6" id="KW-1185">Reference proteome</keyword>
<comment type="caution">
    <text evidence="5">The sequence shown here is derived from an EMBL/GenBank/DDBJ whole genome shotgun (WGS) entry which is preliminary data.</text>
</comment>
<evidence type="ECO:0000256" key="1">
    <source>
        <dbReference type="ARBA" id="ARBA00005375"/>
    </source>
</evidence>
<dbReference type="Gene3D" id="3.40.50.1240">
    <property type="entry name" value="Phosphoglycerate mutase-like"/>
    <property type="match status" value="1"/>
</dbReference>
<keyword evidence="4" id="KW-0732">Signal</keyword>
<evidence type="ECO:0000256" key="2">
    <source>
        <dbReference type="SAM" id="MobiDB-lite"/>
    </source>
</evidence>
<keyword evidence="3" id="KW-0472">Membrane</keyword>
<feature type="chain" id="PRO_5034112170" description="Phosphoglycerate mutase-like protein" evidence="4">
    <location>
        <begin position="19"/>
        <end position="643"/>
    </location>
</feature>
<dbReference type="AlphaFoldDB" id="A0A8H7MFV4"/>
<feature type="signal peptide" evidence="4">
    <location>
        <begin position="1"/>
        <end position="18"/>
    </location>
</feature>
<evidence type="ECO:0008006" key="7">
    <source>
        <dbReference type="Google" id="ProtNLM"/>
    </source>
</evidence>
<feature type="compositionally biased region" description="Basic and acidic residues" evidence="2">
    <location>
        <begin position="467"/>
        <end position="630"/>
    </location>
</feature>
<dbReference type="InterPro" id="IPR000560">
    <property type="entry name" value="His_Pase_clade-2"/>
</dbReference>